<feature type="domain" description="DUF4062" evidence="1">
    <location>
        <begin position="9"/>
        <end position="102"/>
    </location>
</feature>
<dbReference type="InterPro" id="IPR025139">
    <property type="entry name" value="DUF4062"/>
</dbReference>
<evidence type="ECO:0000313" key="2">
    <source>
        <dbReference type="EMBL" id="SHJ07034.1"/>
    </source>
</evidence>
<dbReference type="OrthoDB" id="9784936at2"/>
<reference evidence="2 3" key="1">
    <citation type="submission" date="2016-11" db="EMBL/GenBank/DDBJ databases">
        <authorList>
            <person name="Jaros S."/>
            <person name="Januszkiewicz K."/>
            <person name="Wedrychowicz H."/>
        </authorList>
    </citation>
    <scope>NUCLEOTIDE SEQUENCE [LARGE SCALE GENOMIC DNA]</scope>
    <source>
        <strain evidence="2 3">DSM 12906</strain>
    </source>
</reference>
<dbReference type="AlphaFoldDB" id="A0A1M6GAT6"/>
<dbReference type="EMBL" id="FQZG01000025">
    <property type="protein sequence ID" value="SHJ07034.1"/>
    <property type="molecule type" value="Genomic_DNA"/>
</dbReference>
<organism evidence="2 3">
    <name type="scientific">Tessaracoccus bendigoensis DSM 12906</name>
    <dbReference type="NCBI Taxonomy" id="1123357"/>
    <lineage>
        <taxon>Bacteria</taxon>
        <taxon>Bacillati</taxon>
        <taxon>Actinomycetota</taxon>
        <taxon>Actinomycetes</taxon>
        <taxon>Propionibacteriales</taxon>
        <taxon>Propionibacteriaceae</taxon>
        <taxon>Tessaracoccus</taxon>
    </lineage>
</organism>
<keyword evidence="3" id="KW-1185">Reference proteome</keyword>
<name>A0A1M6GAT6_9ACTN</name>
<gene>
    <name evidence="2" type="ORF">SAMN02745244_01660</name>
</gene>
<sequence length="285" mass="31249">MSFSASVLRVMIASPSDIPDARDAVEAAINDWNNANAKSKQVVLLPWRWETSSVPVLGDHPQSLINAQGVDESDIVFALFGSRLGSPTPDAVSGTVEEVERAVDSSKPVHLYFSTAALPNDVDTRQLDGLREFRAEISQRGLLGEFATTAQLGHEVWKAIEYDIAQLDLGVPVLQSGTRGVRFSAQPQQEREVKSYDNKGKPRYSNRHWIEVTNSGDKDATDVVFESVGDDSSMMLAGADTPTVIHAGQTRRINVFHHMGGGDPDILRIRWTENGEPNVQDFHVG</sequence>
<dbReference type="Proteomes" id="UP000184512">
    <property type="component" value="Unassembled WGS sequence"/>
</dbReference>
<evidence type="ECO:0000259" key="1">
    <source>
        <dbReference type="Pfam" id="PF13271"/>
    </source>
</evidence>
<accession>A0A1M6GAT6</accession>
<protein>
    <recommendedName>
        <fullName evidence="1">DUF4062 domain-containing protein</fullName>
    </recommendedName>
</protein>
<evidence type="ECO:0000313" key="3">
    <source>
        <dbReference type="Proteomes" id="UP000184512"/>
    </source>
</evidence>
<proteinExistence type="predicted"/>
<dbReference type="Pfam" id="PF13271">
    <property type="entry name" value="DUF4062"/>
    <property type="match status" value="1"/>
</dbReference>